<accession>A0A1R7QFF2</accession>
<proteinExistence type="predicted"/>
<dbReference type="Gene3D" id="3.40.50.300">
    <property type="entry name" value="P-loop containing nucleotide triphosphate hydrolases"/>
    <property type="match status" value="1"/>
</dbReference>
<gene>
    <name evidence="1" type="ORF">ACNJC6_02661</name>
</gene>
<dbReference type="Proteomes" id="UP000196240">
    <property type="component" value="Unassembled WGS sequence"/>
</dbReference>
<dbReference type="AlphaFoldDB" id="A0A1R7QFF2"/>
<dbReference type="RefSeq" id="WP_087013865.1">
    <property type="nucleotide sequence ID" value="NZ_FUUY01000009.1"/>
</dbReference>
<reference evidence="1 2" key="1">
    <citation type="submission" date="2017-02" db="EMBL/GenBank/DDBJ databases">
        <authorList>
            <person name="Peterson S.W."/>
        </authorList>
    </citation>
    <scope>NUCLEOTIDE SEQUENCE [LARGE SCALE GENOMIC DNA]</scope>
    <source>
        <strain evidence="1">C6</strain>
    </source>
</reference>
<sequence length="566" mass="65984">MTLDFISYLNSLHNLTPAGANALAESQINTTYFNDIYSEFPIVQHIYNLLTKDKNNIIIITGHAGDGKSTIAFDLIKRLDEKFQQHTFQKHEYSEKYNLNILKDMSELSLSERIKWLSQAFNEPDNWLIVSNTGPLLTSITEYLKSIDLTQDIESEIFSLLDKEIYISDQLESLDHLNLSLNIQNKKLFIINIAKLDNIEVALSIFKKIIQHSSWHELVENHPQHPIIQNYLSIKNNVENVIHSIRLLYLYLLNYEKRLTLRQMLAHFCASLTGGFQLEDSPINPIIFSDLFFGYQNHLPWESAFKLPAIHLLHTLNFAGYRSLEIEKFMADLNNFEGITPSLYSIIKNYIQTDQDSDIHLFKPALRRLIFMYNLYPTTYINAQAQFLGSPNIEKYSEWRLDNQKFMAEDARQIKKMSLQALNLFFSGISEDKYLNITLKRSDSSIFQIAQIKICSFMEKEFVVNYCDNKQQPYLTLKKKNEVRLELSLPLLDYIQNIIKGDITESLTPIYKTQLERFKLSLIEYSEIDHEDEITLVRTLSNGDIQENVIKIELDLKQNKTLTLED</sequence>
<organism evidence="1 2">
    <name type="scientific">Acinetobacter johnsonii</name>
    <dbReference type="NCBI Taxonomy" id="40214"/>
    <lineage>
        <taxon>Bacteria</taxon>
        <taxon>Pseudomonadati</taxon>
        <taxon>Pseudomonadota</taxon>
        <taxon>Gammaproteobacteria</taxon>
        <taxon>Moraxellales</taxon>
        <taxon>Moraxellaceae</taxon>
        <taxon>Acinetobacter</taxon>
    </lineage>
</organism>
<evidence type="ECO:0000313" key="1">
    <source>
        <dbReference type="EMBL" id="SJX23008.1"/>
    </source>
</evidence>
<dbReference type="SUPFAM" id="SSF52540">
    <property type="entry name" value="P-loop containing nucleoside triphosphate hydrolases"/>
    <property type="match status" value="1"/>
</dbReference>
<evidence type="ECO:0000313" key="2">
    <source>
        <dbReference type="Proteomes" id="UP000196240"/>
    </source>
</evidence>
<name>A0A1R7QFF2_ACIJO</name>
<protein>
    <submittedName>
        <fullName evidence="1">Uncharacterized protein</fullName>
    </submittedName>
</protein>
<dbReference type="EMBL" id="FUUY01000009">
    <property type="protein sequence ID" value="SJX23008.1"/>
    <property type="molecule type" value="Genomic_DNA"/>
</dbReference>
<dbReference type="InterPro" id="IPR027417">
    <property type="entry name" value="P-loop_NTPase"/>
</dbReference>